<accession>A0A6L2R4Z5</accession>
<comment type="caution">
    <text evidence="1">The sequence shown here is derived from an EMBL/GenBank/DDBJ whole genome shotgun (WGS) entry which is preliminary data.</text>
</comment>
<dbReference type="EMBL" id="BLLL01000003">
    <property type="protein sequence ID" value="GFH62607.1"/>
    <property type="molecule type" value="Genomic_DNA"/>
</dbReference>
<evidence type="ECO:0000313" key="1">
    <source>
        <dbReference type="EMBL" id="GFH62607.1"/>
    </source>
</evidence>
<proteinExistence type="predicted"/>
<dbReference type="AlphaFoldDB" id="A0A6L2R4Z5"/>
<sequence length="183" mass="20128">MDINQTEALIDKLLILLNDSVEERGSSIKAIEFEFGPNQMSRDFVLEQKIVPEQELDKILKICLAREYIEYMSMGGGEFSSLHLTESGQGRAISAKLGRNRSYELNSITQIGPVTINGQGQVGNNNVQNIENSIMQLKDMIDNADAPTEQKIEAKSCLQKFLEHPLVCSVIGGAVGGITSNIK</sequence>
<protein>
    <submittedName>
        <fullName evidence="1">Uncharacterized protein</fullName>
    </submittedName>
</protein>
<dbReference type="Proteomes" id="UP000505077">
    <property type="component" value="Unassembled WGS sequence"/>
</dbReference>
<evidence type="ECO:0000313" key="2">
    <source>
        <dbReference type="Proteomes" id="UP000505077"/>
    </source>
</evidence>
<organism evidence="1 2">
    <name type="scientific">Candidatus Desulfovibrio kirbyi</name>
    <dbReference type="NCBI Taxonomy" id="2696086"/>
    <lineage>
        <taxon>Bacteria</taxon>
        <taxon>Pseudomonadati</taxon>
        <taxon>Thermodesulfobacteriota</taxon>
        <taxon>Desulfovibrionia</taxon>
        <taxon>Desulfovibrionales</taxon>
        <taxon>Desulfovibrionaceae</taxon>
        <taxon>Desulfovibrio</taxon>
    </lineage>
</organism>
<reference evidence="1 2" key="1">
    <citation type="journal article" date="2020" name="ISME J.">
        <title>Parallel Reductive Genome Evolution in Desulfovibrio Ectosymbionts Independently Acquired by Trichonympha Protists in the Termite Gut.</title>
        <authorList>
            <person name="Takeuchi M."/>
            <person name="Kuwahara H."/>
            <person name="Murakami T."/>
            <person name="Takahashi K."/>
            <person name="Kajitani R."/>
            <person name="Toyoda A."/>
            <person name="Itoh T."/>
            <person name="Ohkuma M."/>
            <person name="Hongoh Y."/>
        </authorList>
    </citation>
    <scope>NUCLEOTIDE SEQUENCE [LARGE SCALE GENOMIC DNA]</scope>
    <source>
        <strain evidence="1">ZnDsv-02</strain>
    </source>
</reference>
<name>A0A6L2R4Z5_9BACT</name>
<gene>
    <name evidence="1" type="ORF">ZNDK_0378</name>
</gene>